<reference evidence="5" key="1">
    <citation type="journal article" date="2017" name="Gigascience">
        <title>The genome draft of coconut (Cocos nucifera).</title>
        <authorList>
            <person name="Xiao Y."/>
            <person name="Xu P."/>
            <person name="Fan H."/>
            <person name="Baudouin L."/>
            <person name="Xia W."/>
            <person name="Bocs S."/>
            <person name="Xu J."/>
            <person name="Li Q."/>
            <person name="Guo A."/>
            <person name="Zhou L."/>
            <person name="Li J."/>
            <person name="Wu Y."/>
            <person name="Ma Z."/>
            <person name="Armero A."/>
            <person name="Issali A.E."/>
            <person name="Liu N."/>
            <person name="Peng M."/>
            <person name="Yang Y."/>
        </authorList>
    </citation>
    <scope>NUCLEOTIDE SEQUENCE</scope>
    <source>
        <tissue evidence="5">Spear leaf of Hainan Tall coconut</tissue>
    </source>
</reference>
<dbReference type="EMBL" id="CM017876">
    <property type="protein sequence ID" value="KAG1342317.1"/>
    <property type="molecule type" value="Genomic_DNA"/>
</dbReference>
<keyword evidence="1 2" id="KW-0694">RNA-binding</keyword>
<evidence type="ECO:0000256" key="2">
    <source>
        <dbReference type="PROSITE-ProRule" id="PRU00176"/>
    </source>
</evidence>
<dbReference type="CDD" id="cd00590">
    <property type="entry name" value="RRM_SF"/>
    <property type="match status" value="1"/>
</dbReference>
<accession>A0A8K0I887</accession>
<dbReference type="Proteomes" id="UP000797356">
    <property type="component" value="Chromosome 5"/>
</dbReference>
<dbReference type="PANTHER" id="PTHR48025:SF17">
    <property type="entry name" value="28 KDA RIBONUCLEOPROTEIN, CHLOROPLASTIC"/>
    <property type="match status" value="1"/>
</dbReference>
<keyword evidence="6" id="KW-1185">Reference proteome</keyword>
<dbReference type="Pfam" id="PF00076">
    <property type="entry name" value="RRM_1"/>
    <property type="match status" value="2"/>
</dbReference>
<evidence type="ECO:0000256" key="1">
    <source>
        <dbReference type="ARBA" id="ARBA00022884"/>
    </source>
</evidence>
<dbReference type="GO" id="GO:1901259">
    <property type="term" value="P:chloroplast rRNA processing"/>
    <property type="evidence" value="ECO:0007669"/>
    <property type="project" value="TreeGrafter"/>
</dbReference>
<dbReference type="Gene3D" id="3.30.70.330">
    <property type="match status" value="2"/>
</dbReference>
<evidence type="ECO:0000256" key="3">
    <source>
        <dbReference type="SAM" id="MobiDB-lite"/>
    </source>
</evidence>
<dbReference type="InterPro" id="IPR050502">
    <property type="entry name" value="Euk_RNA-bind_prot"/>
</dbReference>
<evidence type="ECO:0000259" key="4">
    <source>
        <dbReference type="PROSITE" id="PS50102"/>
    </source>
</evidence>
<feature type="region of interest" description="Disordered" evidence="3">
    <location>
        <begin position="261"/>
        <end position="288"/>
    </location>
</feature>
<organism evidence="5 6">
    <name type="scientific">Cocos nucifera</name>
    <name type="common">Coconut palm</name>
    <dbReference type="NCBI Taxonomy" id="13894"/>
    <lineage>
        <taxon>Eukaryota</taxon>
        <taxon>Viridiplantae</taxon>
        <taxon>Streptophyta</taxon>
        <taxon>Embryophyta</taxon>
        <taxon>Tracheophyta</taxon>
        <taxon>Spermatophyta</taxon>
        <taxon>Magnoliopsida</taxon>
        <taxon>Liliopsida</taxon>
        <taxon>Arecaceae</taxon>
        <taxon>Arecoideae</taxon>
        <taxon>Cocoseae</taxon>
        <taxon>Attaleinae</taxon>
        <taxon>Cocos</taxon>
    </lineage>
</organism>
<gene>
    <name evidence="5" type="ORF">COCNU_05G005460</name>
</gene>
<dbReference type="SMART" id="SM00360">
    <property type="entry name" value="RRM"/>
    <property type="match status" value="2"/>
</dbReference>
<dbReference type="InterPro" id="IPR035979">
    <property type="entry name" value="RBD_domain_sf"/>
</dbReference>
<dbReference type="PANTHER" id="PTHR48025">
    <property type="entry name" value="OS02G0815200 PROTEIN"/>
    <property type="match status" value="1"/>
</dbReference>
<dbReference type="AlphaFoldDB" id="A0A8K0I887"/>
<keyword evidence="5" id="KW-0687">Ribonucleoprotein</keyword>
<dbReference type="GO" id="GO:0009535">
    <property type="term" value="C:chloroplast thylakoid membrane"/>
    <property type="evidence" value="ECO:0007669"/>
    <property type="project" value="TreeGrafter"/>
</dbReference>
<evidence type="ECO:0000313" key="6">
    <source>
        <dbReference type="Proteomes" id="UP000797356"/>
    </source>
</evidence>
<comment type="caution">
    <text evidence="5">The sequence shown here is derived from an EMBL/GenBank/DDBJ whole genome shotgun (WGS) entry which is preliminary data.</text>
</comment>
<dbReference type="GO" id="GO:0003729">
    <property type="term" value="F:mRNA binding"/>
    <property type="evidence" value="ECO:0007669"/>
    <property type="project" value="TreeGrafter"/>
</dbReference>
<dbReference type="GO" id="GO:1990904">
    <property type="term" value="C:ribonucleoprotein complex"/>
    <property type="evidence" value="ECO:0007669"/>
    <property type="project" value="UniProtKB-KW"/>
</dbReference>
<dbReference type="PROSITE" id="PS50102">
    <property type="entry name" value="RRM"/>
    <property type="match status" value="2"/>
</dbReference>
<dbReference type="SUPFAM" id="SSF54928">
    <property type="entry name" value="RNA-binding domain, RBD"/>
    <property type="match status" value="2"/>
</dbReference>
<dbReference type="InterPro" id="IPR012677">
    <property type="entry name" value="Nucleotide-bd_a/b_plait_sf"/>
</dbReference>
<dbReference type="OrthoDB" id="272703at2759"/>
<evidence type="ECO:0000313" key="5">
    <source>
        <dbReference type="EMBL" id="KAG1342317.1"/>
    </source>
</evidence>
<feature type="domain" description="RRM" evidence="4">
    <location>
        <begin position="175"/>
        <end position="253"/>
    </location>
</feature>
<dbReference type="InterPro" id="IPR000504">
    <property type="entry name" value="RRM_dom"/>
</dbReference>
<reference evidence="5" key="2">
    <citation type="submission" date="2019-07" db="EMBL/GenBank/DDBJ databases">
        <authorList>
            <person name="Yang Y."/>
            <person name="Bocs S."/>
            <person name="Baudouin L."/>
        </authorList>
    </citation>
    <scope>NUCLEOTIDE SEQUENCE</scope>
    <source>
        <tissue evidence="5">Spear leaf of Hainan Tall coconut</tissue>
    </source>
</reference>
<proteinExistence type="predicted"/>
<protein>
    <submittedName>
        <fullName evidence="5">29 kDa ribonucleoprotein B, chloroplastic</fullName>
    </submittedName>
</protein>
<name>A0A8K0I887_COCNU</name>
<sequence>MALLLLRLPSSLQPHVSPPLSKPSQTQTLFPFTVPQIPSTQSSTRGIIFLERPFSPIAALSTSSPTATAAAEESTEIPREAQKRLIAQNIPWTCTAEDIRKLFKQHGTVTDVELAMYNRTRNRGLAFVTMASEEEALAALNNLNSYDLDGRMIKVEFARSLKKDCSLAMIPVTKFNVFVGNLAWRVRSRDLRELFNASGNVLSAEVIFQSNPRRSAGYGFVSFASKEEAEAAIATYNGKKLMGRPINLAFGTIQTDSAEAKLSTNEQLDDTSNAANDSGEQSNQGGEM</sequence>
<feature type="domain" description="RRM" evidence="4">
    <location>
        <begin position="83"/>
        <end position="160"/>
    </location>
</feature>